<feature type="transmembrane region" description="Helical" evidence="1">
    <location>
        <begin position="135"/>
        <end position="155"/>
    </location>
</feature>
<feature type="transmembrane region" description="Helical" evidence="1">
    <location>
        <begin position="223"/>
        <end position="242"/>
    </location>
</feature>
<dbReference type="AlphaFoldDB" id="A0A7S0HFT8"/>
<reference evidence="3" key="1">
    <citation type="submission" date="2021-01" db="EMBL/GenBank/DDBJ databases">
        <authorList>
            <person name="Corre E."/>
            <person name="Pelletier E."/>
            <person name="Niang G."/>
            <person name="Scheremetjew M."/>
            <person name="Finn R."/>
            <person name="Kale V."/>
            <person name="Holt S."/>
            <person name="Cochrane G."/>
            <person name="Meng A."/>
            <person name="Brown T."/>
            <person name="Cohen L."/>
        </authorList>
    </citation>
    <scope>NUCLEOTIDE SEQUENCE</scope>
    <source>
        <strain evidence="3">CCMP1374</strain>
    </source>
</reference>
<name>A0A7S0HFT8_9EUKA</name>
<organism evidence="3">
    <name type="scientific">Phaeocystis antarctica</name>
    <dbReference type="NCBI Taxonomy" id="33657"/>
    <lineage>
        <taxon>Eukaryota</taxon>
        <taxon>Haptista</taxon>
        <taxon>Haptophyta</taxon>
        <taxon>Prymnesiophyceae</taxon>
        <taxon>Phaeocystales</taxon>
        <taxon>Phaeocystaceae</taxon>
        <taxon>Phaeocystis</taxon>
    </lineage>
</organism>
<dbReference type="EMBL" id="HBEP01006925">
    <property type="protein sequence ID" value="CAD8474588.1"/>
    <property type="molecule type" value="Transcribed_RNA"/>
</dbReference>
<evidence type="ECO:0000313" key="3">
    <source>
        <dbReference type="EMBL" id="CAD8474588.1"/>
    </source>
</evidence>
<evidence type="ECO:0000256" key="2">
    <source>
        <dbReference type="SAM" id="SignalP"/>
    </source>
</evidence>
<keyword evidence="1" id="KW-0812">Transmembrane</keyword>
<feature type="transmembrane region" description="Helical" evidence="1">
    <location>
        <begin position="254"/>
        <end position="275"/>
    </location>
</feature>
<feature type="transmembrane region" description="Helical" evidence="1">
    <location>
        <begin position="189"/>
        <end position="211"/>
    </location>
</feature>
<feature type="signal peptide" evidence="2">
    <location>
        <begin position="1"/>
        <end position="15"/>
    </location>
</feature>
<evidence type="ECO:0000256" key="1">
    <source>
        <dbReference type="SAM" id="Phobius"/>
    </source>
</evidence>
<keyword evidence="1" id="KW-0472">Membrane</keyword>
<feature type="transmembrane region" description="Helical" evidence="1">
    <location>
        <begin position="296"/>
        <end position="319"/>
    </location>
</feature>
<accession>A0A7S0HFT8</accession>
<feature type="chain" id="PRO_5031526681" evidence="2">
    <location>
        <begin position="16"/>
        <end position="326"/>
    </location>
</feature>
<gene>
    <name evidence="3" type="ORF">PANT1444_LOCUS3898</name>
</gene>
<protein>
    <submittedName>
        <fullName evidence="3">Uncharacterized protein</fullName>
    </submittedName>
</protein>
<keyword evidence="1" id="KW-1133">Transmembrane helix</keyword>
<proteinExistence type="predicted"/>
<sequence>MALLLLVLHPPGALLTPPVLASTRPRLSRGPSPMMAAAPPGGFEWGVKDREALPDRLLKELNPVLDRVVRLGNHVPAFTSLAYFGLISMTMGGPPMPAMGPMVATLKTVITKAVGPTTNKAFSQLFATLITPAPFVFLIWPVIALLQLLTVTFSAFRPGAPMTQSELTSLALANAAATGWLLTSSNAAAGALPLLSVLLLPLVPLFSGAPLRAAAPPRGWYRPVFEVFSSFTTIASFLALAVELQYGGRVALLAGRAEPCALIFLGLTAAVVSLAKRTRIKKSVNLLALSGILYQRIAAGAGGLVSLSFVAAAACWAWAAKQIVTD</sequence>
<keyword evidence="2" id="KW-0732">Signal</keyword>